<dbReference type="InterPro" id="IPR005548">
    <property type="entry name" value="Cell_div_FtsQ/DivIB_C"/>
</dbReference>
<evidence type="ECO:0000313" key="12">
    <source>
        <dbReference type="Proteomes" id="UP000218069"/>
    </source>
</evidence>
<protein>
    <recommendedName>
        <fullName evidence="9">Cell division protein FtsQ</fullName>
    </recommendedName>
</protein>
<feature type="transmembrane region" description="Helical" evidence="9">
    <location>
        <begin position="36"/>
        <end position="53"/>
    </location>
</feature>
<name>A0A240E0K1_9BURK</name>
<dbReference type="Gene3D" id="3.40.50.11690">
    <property type="entry name" value="Cell division protein FtsQ/DivIB"/>
    <property type="match status" value="1"/>
</dbReference>
<dbReference type="GO" id="GO:0005886">
    <property type="term" value="C:plasma membrane"/>
    <property type="evidence" value="ECO:0007669"/>
    <property type="project" value="UniProtKB-SubCell"/>
</dbReference>
<evidence type="ECO:0000256" key="8">
    <source>
        <dbReference type="ARBA" id="ARBA00023306"/>
    </source>
</evidence>
<evidence type="ECO:0000256" key="3">
    <source>
        <dbReference type="ARBA" id="ARBA00022519"/>
    </source>
</evidence>
<comment type="subcellular location">
    <subcellularLocation>
        <location evidence="9">Cell inner membrane</location>
        <topology evidence="9">Single-pass type II membrane protein</topology>
    </subcellularLocation>
    <subcellularLocation>
        <location evidence="1">Membrane</location>
    </subcellularLocation>
    <text evidence="9">Localizes to the division septum.</text>
</comment>
<keyword evidence="12" id="KW-1185">Reference proteome</keyword>
<evidence type="ECO:0000259" key="10">
    <source>
        <dbReference type="PROSITE" id="PS51779"/>
    </source>
</evidence>
<keyword evidence="7 9" id="KW-0472">Membrane</keyword>
<dbReference type="InterPro" id="IPR034746">
    <property type="entry name" value="POTRA"/>
</dbReference>
<dbReference type="Proteomes" id="UP000218069">
    <property type="component" value="Unassembled WGS sequence"/>
</dbReference>
<dbReference type="InterPro" id="IPR026579">
    <property type="entry name" value="FtsQ"/>
</dbReference>
<gene>
    <name evidence="9" type="primary">ftsQ</name>
    <name evidence="11" type="ORF">SAMN06295945_1329</name>
</gene>
<dbReference type="EMBL" id="OANS01000003">
    <property type="protein sequence ID" value="SNX28968.1"/>
    <property type="molecule type" value="Genomic_DNA"/>
</dbReference>
<dbReference type="GO" id="GO:0090529">
    <property type="term" value="P:cell septum assembly"/>
    <property type="evidence" value="ECO:0007669"/>
    <property type="project" value="InterPro"/>
</dbReference>
<dbReference type="PANTHER" id="PTHR35851">
    <property type="entry name" value="CELL DIVISION PROTEIN FTSQ"/>
    <property type="match status" value="1"/>
</dbReference>
<evidence type="ECO:0000256" key="6">
    <source>
        <dbReference type="ARBA" id="ARBA00022989"/>
    </source>
</evidence>
<comment type="similarity">
    <text evidence="9">Belongs to the FtsQ/DivIB family. FtsQ subfamily.</text>
</comment>
<dbReference type="Gene3D" id="3.10.20.310">
    <property type="entry name" value="membrane protein fhac"/>
    <property type="match status" value="1"/>
</dbReference>
<dbReference type="PANTHER" id="PTHR35851:SF1">
    <property type="entry name" value="CELL DIVISION PROTEIN FTSQ"/>
    <property type="match status" value="1"/>
</dbReference>
<evidence type="ECO:0000256" key="5">
    <source>
        <dbReference type="ARBA" id="ARBA00022692"/>
    </source>
</evidence>
<evidence type="ECO:0000256" key="9">
    <source>
        <dbReference type="HAMAP-Rule" id="MF_00911"/>
    </source>
</evidence>
<dbReference type="Pfam" id="PF03799">
    <property type="entry name" value="FtsQ_DivIB_C"/>
    <property type="match status" value="1"/>
</dbReference>
<reference evidence="12" key="1">
    <citation type="submission" date="2017-08" db="EMBL/GenBank/DDBJ databases">
        <authorList>
            <person name="Varghese N."/>
            <person name="Submissions S."/>
        </authorList>
    </citation>
    <scope>NUCLEOTIDE SEQUENCE [LARGE SCALE GENOMIC DNA]</scope>
    <source>
        <strain evidence="12">AP-Melu-1000-B4</strain>
    </source>
</reference>
<sequence length="291" mass="33845">MMNIMSGFFNWCGEFTAFVMAPLWNHPERMRKVSRFLMRCFAVMICIGILVWLSQRPVFALRQVVVEPVIGQNLQHINRQLVKHQVLESIQGNFFSVKLEDVKRGFESLPWVRHANVRRVWPNSLIVSIEEHQPLGTWGGKDSRTLMNTSGELFSGRASEVGSSIQLIDFYGPEDGSQEVMRLYLRANHWFKPWNSEVNSLTLSERYAWHVKLSNGMKVEFGRDEESSDKTLTEDRVARLFKYWPQVQEKWLNRVDAIDLRYDNGFAVHLASVSMKKNEADGKKMTRSNEE</sequence>
<accession>A0A240E0K1</accession>
<dbReference type="InterPro" id="IPR045335">
    <property type="entry name" value="FtsQ_C_sf"/>
</dbReference>
<dbReference type="GO" id="GO:0043093">
    <property type="term" value="P:FtsZ-dependent cytokinesis"/>
    <property type="evidence" value="ECO:0007669"/>
    <property type="project" value="UniProtKB-UniRule"/>
</dbReference>
<evidence type="ECO:0000256" key="7">
    <source>
        <dbReference type="ARBA" id="ARBA00023136"/>
    </source>
</evidence>
<keyword evidence="5 9" id="KW-0812">Transmembrane</keyword>
<organism evidence="11 12">
    <name type="scientific">Polynucleobacter meluiroseus</name>
    <dbReference type="NCBI Taxonomy" id="1938814"/>
    <lineage>
        <taxon>Bacteria</taxon>
        <taxon>Pseudomonadati</taxon>
        <taxon>Pseudomonadota</taxon>
        <taxon>Betaproteobacteria</taxon>
        <taxon>Burkholderiales</taxon>
        <taxon>Burkholderiaceae</taxon>
        <taxon>Polynucleobacter</taxon>
    </lineage>
</organism>
<keyword evidence="6 9" id="KW-1133">Transmembrane helix</keyword>
<keyword evidence="4 9" id="KW-0132">Cell division</keyword>
<comment type="function">
    <text evidence="9">Essential cell division protein. May link together the upstream cell division proteins, which are predominantly cytoplasmic, with the downstream cell division proteins, which are predominantly periplasmic. May control correct divisome assembly.</text>
</comment>
<dbReference type="AlphaFoldDB" id="A0A240E0K1"/>
<dbReference type="Pfam" id="PF08478">
    <property type="entry name" value="POTRA_1"/>
    <property type="match status" value="1"/>
</dbReference>
<proteinExistence type="inferred from homology"/>
<keyword evidence="3 9" id="KW-0997">Cell inner membrane</keyword>
<dbReference type="GO" id="GO:0032153">
    <property type="term" value="C:cell division site"/>
    <property type="evidence" value="ECO:0007669"/>
    <property type="project" value="UniProtKB-UniRule"/>
</dbReference>
<dbReference type="InterPro" id="IPR013685">
    <property type="entry name" value="POTRA_FtsQ_type"/>
</dbReference>
<evidence type="ECO:0000256" key="1">
    <source>
        <dbReference type="ARBA" id="ARBA00004370"/>
    </source>
</evidence>
<dbReference type="HAMAP" id="MF_00911">
    <property type="entry name" value="FtsQ_subfam"/>
    <property type="match status" value="1"/>
</dbReference>
<evidence type="ECO:0000313" key="11">
    <source>
        <dbReference type="EMBL" id="SNX28968.1"/>
    </source>
</evidence>
<keyword evidence="2 9" id="KW-1003">Cell membrane</keyword>
<feature type="domain" description="POTRA" evidence="10">
    <location>
        <begin position="59"/>
        <end position="132"/>
    </location>
</feature>
<dbReference type="RefSeq" id="WP_243391936.1">
    <property type="nucleotide sequence ID" value="NZ_OANS01000003.1"/>
</dbReference>
<dbReference type="PROSITE" id="PS51779">
    <property type="entry name" value="POTRA"/>
    <property type="match status" value="1"/>
</dbReference>
<evidence type="ECO:0000256" key="4">
    <source>
        <dbReference type="ARBA" id="ARBA00022618"/>
    </source>
</evidence>
<keyword evidence="8 9" id="KW-0131">Cell cycle</keyword>
<evidence type="ECO:0000256" key="2">
    <source>
        <dbReference type="ARBA" id="ARBA00022475"/>
    </source>
</evidence>
<comment type="subunit">
    <text evidence="9">Part of a complex composed of FtsB, FtsL and FtsQ.</text>
</comment>